<dbReference type="GO" id="GO:0005102">
    <property type="term" value="F:signaling receptor binding"/>
    <property type="evidence" value="ECO:0007669"/>
    <property type="project" value="TreeGrafter"/>
</dbReference>
<evidence type="ECO:0000256" key="6">
    <source>
        <dbReference type="ARBA" id="ARBA00023186"/>
    </source>
</evidence>
<evidence type="ECO:0000256" key="5">
    <source>
        <dbReference type="ARBA" id="ARBA00023136"/>
    </source>
</evidence>
<dbReference type="PROSITE" id="PS50297">
    <property type="entry name" value="ANK_REP_REGION"/>
    <property type="match status" value="1"/>
</dbReference>
<evidence type="ECO:0000256" key="8">
    <source>
        <dbReference type="PROSITE-ProRule" id="PRU00023"/>
    </source>
</evidence>
<evidence type="ECO:0000256" key="9">
    <source>
        <dbReference type="SAM" id="MobiDB-lite"/>
    </source>
</evidence>
<name>A0A6A4VZI4_AMPAM</name>
<sequence length="460" mass="52377">MMAARQSNSAAPALETTDSSDALSRTEYPLHECVYKGKIKKIPNLLRQHDIDGKDKHGNTPLHLAVMLGHKEIVHLLLARNATVKIRNGHGWSPLAEAISYGDRQTVSSLLRKLKTQSREQMDRRRPALVAALHQIPDFYMEIKWDFQTWVPLLHRILPSDTCKIYKRGASIRLDTTLVDFADFKWERGDISFLFNGDSPPSQSLSVLDNKLRVYQTVRYEETELEIEEEIDILMSSDIVSAQMSTKSITFSRAQQGWFFRSDRKEPVGKYEAEFYDVHGVVLETRKRREHLSAEDLQKNKALLDTITRGSAHQLDAEEVRELPHRSSLDPPSTPPVSWEEYLAADPANPPRVGRAIISKVSCKRFKNATLAMSQEFPLTVSMLLDVLDVIAPFKHFSKLKQFVECKLPPGFPVKLDIPLIPAITAQITFQDFYFDDSHPSHLFAVPADYTEDPARFPDL</sequence>
<keyword evidence="3" id="KW-0256">Endoplasmic reticulum</keyword>
<dbReference type="InterPro" id="IPR036770">
    <property type="entry name" value="Ankyrin_rpt-contain_sf"/>
</dbReference>
<dbReference type="InterPro" id="IPR021832">
    <property type="entry name" value="ANKRD13"/>
</dbReference>
<evidence type="ECO:0000256" key="1">
    <source>
        <dbReference type="ARBA" id="ARBA00004586"/>
    </source>
</evidence>
<dbReference type="SUPFAM" id="SSF48403">
    <property type="entry name" value="Ankyrin repeat"/>
    <property type="match status" value="1"/>
</dbReference>
<protein>
    <submittedName>
        <fullName evidence="11">Ankyrin repeat domain-containing protein 13C</fullName>
    </submittedName>
</protein>
<keyword evidence="2" id="KW-0677">Repeat</keyword>
<dbReference type="Gene3D" id="1.25.40.20">
    <property type="entry name" value="Ankyrin repeat-containing domain"/>
    <property type="match status" value="1"/>
</dbReference>
<evidence type="ECO:0000313" key="11">
    <source>
        <dbReference type="EMBL" id="KAF0300336.1"/>
    </source>
</evidence>
<evidence type="ECO:0000256" key="2">
    <source>
        <dbReference type="ARBA" id="ARBA00022737"/>
    </source>
</evidence>
<dbReference type="FunFam" id="1.25.40.20:FF:000302">
    <property type="entry name" value="Ankyrin repeat containing protein"/>
    <property type="match status" value="1"/>
</dbReference>
<feature type="region of interest" description="Disordered" evidence="9">
    <location>
        <begin position="1"/>
        <end position="22"/>
    </location>
</feature>
<dbReference type="PANTHER" id="PTHR12447">
    <property type="entry name" value="ANKYRIN REPEAT DOMAIN-CONTAINING PROTEIN 13"/>
    <property type="match status" value="1"/>
</dbReference>
<keyword evidence="5" id="KW-0472">Membrane</keyword>
<evidence type="ECO:0000256" key="7">
    <source>
        <dbReference type="ARBA" id="ARBA00037107"/>
    </source>
</evidence>
<accession>A0A6A4VZI4</accession>
<dbReference type="PANTHER" id="PTHR12447:SF25">
    <property type="entry name" value="ANKYRIN REPEAT DOMAIN-CONTAINING PROTEIN 13C"/>
    <property type="match status" value="1"/>
</dbReference>
<feature type="domain" description="Ankyrin repeat" evidence="10">
    <location>
        <begin position="173"/>
        <end position="437"/>
    </location>
</feature>
<dbReference type="OrthoDB" id="1585644at2759"/>
<comment type="caution">
    <text evidence="11">The sequence shown here is derived from an EMBL/GenBank/DDBJ whole genome shotgun (WGS) entry which is preliminary data.</text>
</comment>
<keyword evidence="6" id="KW-0143">Chaperone</keyword>
<gene>
    <name evidence="11" type="primary">Ankrd13c</name>
    <name evidence="11" type="ORF">FJT64_027170</name>
</gene>
<dbReference type="Proteomes" id="UP000440578">
    <property type="component" value="Unassembled WGS sequence"/>
</dbReference>
<organism evidence="11 12">
    <name type="scientific">Amphibalanus amphitrite</name>
    <name type="common">Striped barnacle</name>
    <name type="synonym">Balanus amphitrite</name>
    <dbReference type="NCBI Taxonomy" id="1232801"/>
    <lineage>
        <taxon>Eukaryota</taxon>
        <taxon>Metazoa</taxon>
        <taxon>Ecdysozoa</taxon>
        <taxon>Arthropoda</taxon>
        <taxon>Crustacea</taxon>
        <taxon>Multicrustacea</taxon>
        <taxon>Cirripedia</taxon>
        <taxon>Thoracica</taxon>
        <taxon>Thoracicalcarea</taxon>
        <taxon>Balanomorpha</taxon>
        <taxon>Balanoidea</taxon>
        <taxon>Balanidae</taxon>
        <taxon>Amphibalaninae</taxon>
        <taxon>Amphibalanus</taxon>
    </lineage>
</organism>
<dbReference type="GO" id="GO:0006621">
    <property type="term" value="P:protein retention in ER lumen"/>
    <property type="evidence" value="ECO:0007669"/>
    <property type="project" value="TreeGrafter"/>
</dbReference>
<proteinExistence type="predicted"/>
<dbReference type="InterPro" id="IPR055285">
    <property type="entry name" value="ANKRD13_C"/>
</dbReference>
<evidence type="ECO:0000259" key="10">
    <source>
        <dbReference type="Pfam" id="PF11904"/>
    </source>
</evidence>
<comment type="subcellular location">
    <subcellularLocation>
        <location evidence="1">Endoplasmic reticulum membrane</location>
    </subcellularLocation>
</comment>
<evidence type="ECO:0000256" key="3">
    <source>
        <dbReference type="ARBA" id="ARBA00022824"/>
    </source>
</evidence>
<keyword evidence="4 8" id="KW-0040">ANK repeat</keyword>
<dbReference type="AlphaFoldDB" id="A0A6A4VZI4"/>
<dbReference type="Pfam" id="PF11904">
    <property type="entry name" value="ANKRD13_C"/>
    <property type="match status" value="1"/>
</dbReference>
<evidence type="ECO:0000256" key="4">
    <source>
        <dbReference type="ARBA" id="ARBA00023043"/>
    </source>
</evidence>
<keyword evidence="12" id="KW-1185">Reference proteome</keyword>
<feature type="repeat" description="ANK" evidence="8">
    <location>
        <begin position="57"/>
        <end position="89"/>
    </location>
</feature>
<dbReference type="PROSITE" id="PS50088">
    <property type="entry name" value="ANK_REPEAT"/>
    <property type="match status" value="1"/>
</dbReference>
<evidence type="ECO:0000313" key="12">
    <source>
        <dbReference type="Proteomes" id="UP000440578"/>
    </source>
</evidence>
<dbReference type="Pfam" id="PF12796">
    <property type="entry name" value="Ank_2"/>
    <property type="match status" value="1"/>
</dbReference>
<comment type="function">
    <text evidence="7">Acts as a molecular chaperone for G protein-coupled receptors, regulating their biogenesis and exit from the ER.</text>
</comment>
<dbReference type="GO" id="GO:0005789">
    <property type="term" value="C:endoplasmic reticulum membrane"/>
    <property type="evidence" value="ECO:0007669"/>
    <property type="project" value="UniProtKB-SubCell"/>
</dbReference>
<dbReference type="SMART" id="SM00248">
    <property type="entry name" value="ANK"/>
    <property type="match status" value="2"/>
</dbReference>
<reference evidence="11 12" key="1">
    <citation type="submission" date="2019-07" db="EMBL/GenBank/DDBJ databases">
        <title>Draft genome assembly of a fouling barnacle, Amphibalanus amphitrite (Darwin, 1854): The first reference genome for Thecostraca.</title>
        <authorList>
            <person name="Kim W."/>
        </authorList>
    </citation>
    <scope>NUCLEOTIDE SEQUENCE [LARGE SCALE GENOMIC DNA]</scope>
    <source>
        <strain evidence="11">SNU_AA5</strain>
        <tissue evidence="11">Soma without cirri and trophi</tissue>
    </source>
</reference>
<dbReference type="EMBL" id="VIIS01001273">
    <property type="protein sequence ID" value="KAF0300336.1"/>
    <property type="molecule type" value="Genomic_DNA"/>
</dbReference>
<dbReference type="InterPro" id="IPR002110">
    <property type="entry name" value="Ankyrin_rpt"/>
</dbReference>